<proteinExistence type="inferred from homology"/>
<keyword evidence="3" id="KW-0170">Cobalt</keyword>
<dbReference type="InterPro" id="IPR006158">
    <property type="entry name" value="Cobalamin-bd"/>
</dbReference>
<evidence type="ECO:0000313" key="7">
    <source>
        <dbReference type="Proteomes" id="UP000186102"/>
    </source>
</evidence>
<evidence type="ECO:0000259" key="5">
    <source>
        <dbReference type="PROSITE" id="PS51337"/>
    </source>
</evidence>
<dbReference type="InterPro" id="IPR050554">
    <property type="entry name" value="Met_Synthase/Corrinoid"/>
</dbReference>
<comment type="similarity">
    <text evidence="1">Belongs to the methylamine corrinoid protein family.</text>
</comment>
<keyword evidence="7" id="KW-1185">Reference proteome</keyword>
<keyword evidence="2" id="KW-0479">Metal-binding</keyword>
<dbReference type="InterPro" id="IPR036724">
    <property type="entry name" value="Cobalamin-bd_sf"/>
</dbReference>
<dbReference type="PANTHER" id="PTHR45833:SF1">
    <property type="entry name" value="METHIONINE SYNTHASE"/>
    <property type="match status" value="1"/>
</dbReference>
<dbReference type="SUPFAM" id="SSF47644">
    <property type="entry name" value="Methionine synthase domain"/>
    <property type="match status" value="1"/>
</dbReference>
<dbReference type="RefSeq" id="WP_075366939.1">
    <property type="nucleotide sequence ID" value="NZ_MLBF01000060.1"/>
</dbReference>
<evidence type="ECO:0000256" key="3">
    <source>
        <dbReference type="ARBA" id="ARBA00023285"/>
    </source>
</evidence>
<dbReference type="CDD" id="cd02070">
    <property type="entry name" value="corrinoid_protein_B12-BD"/>
    <property type="match status" value="1"/>
</dbReference>
<dbReference type="GO" id="GO:0046653">
    <property type="term" value="P:tetrahydrofolate metabolic process"/>
    <property type="evidence" value="ECO:0007669"/>
    <property type="project" value="TreeGrafter"/>
</dbReference>
<evidence type="ECO:0000256" key="1">
    <source>
        <dbReference type="ARBA" id="ARBA00010854"/>
    </source>
</evidence>
<dbReference type="STRING" id="1888891.DSOL_4616"/>
<reference evidence="6 7" key="1">
    <citation type="submission" date="2016-09" db="EMBL/GenBank/DDBJ databases">
        <title>Complete genome of Desulfosporosinus sp. OL.</title>
        <authorList>
            <person name="Mardanov A."/>
            <person name="Beletsky A."/>
            <person name="Panova A."/>
            <person name="Karnachuk O."/>
            <person name="Ravin N."/>
        </authorList>
    </citation>
    <scope>NUCLEOTIDE SEQUENCE [LARGE SCALE GENOMIC DNA]</scope>
    <source>
        <strain evidence="6 7">OL</strain>
    </source>
</reference>
<dbReference type="GO" id="GO:0046872">
    <property type="term" value="F:metal ion binding"/>
    <property type="evidence" value="ECO:0007669"/>
    <property type="project" value="UniProtKB-KW"/>
</dbReference>
<dbReference type="AlphaFoldDB" id="A0A1Q8QIX3"/>
<name>A0A1Q8QIX3_9FIRM</name>
<keyword evidence="6" id="KW-0489">Methyltransferase</keyword>
<dbReference type="PROSITE" id="PS51337">
    <property type="entry name" value="B12_BINDING_NTER"/>
    <property type="match status" value="1"/>
</dbReference>
<dbReference type="GO" id="GO:0031419">
    <property type="term" value="F:cobalamin binding"/>
    <property type="evidence" value="ECO:0007669"/>
    <property type="project" value="InterPro"/>
</dbReference>
<dbReference type="SMART" id="SM01018">
    <property type="entry name" value="B12-binding_2"/>
    <property type="match status" value="1"/>
</dbReference>
<dbReference type="PANTHER" id="PTHR45833">
    <property type="entry name" value="METHIONINE SYNTHASE"/>
    <property type="match status" value="1"/>
</dbReference>
<dbReference type="OrthoDB" id="9783599at2"/>
<evidence type="ECO:0000256" key="2">
    <source>
        <dbReference type="ARBA" id="ARBA00022723"/>
    </source>
</evidence>
<dbReference type="Gene3D" id="1.10.1240.10">
    <property type="entry name" value="Methionine synthase domain"/>
    <property type="match status" value="1"/>
</dbReference>
<evidence type="ECO:0000259" key="4">
    <source>
        <dbReference type="PROSITE" id="PS51332"/>
    </source>
</evidence>
<dbReference type="InterPro" id="IPR036594">
    <property type="entry name" value="Meth_synthase_dom"/>
</dbReference>
<keyword evidence="6" id="KW-0808">Transferase</keyword>
<dbReference type="SUPFAM" id="SSF52242">
    <property type="entry name" value="Cobalamin (vitamin B12)-binding domain"/>
    <property type="match status" value="1"/>
</dbReference>
<sequence length="214" mass="22699">MANYADLAQSVITGQKDQVRDQVNSLLAEGKNPLEIVNQGLIEGMNVVGVRFKAGDMYVPEVLMSAKSMSGGLEIVKPLIAAAEQKSKGKIVLGTVKGDLHDIGKNLVGMLIESGGLEVINMGVDVSADDFIDAVIEHKPDILALSALLTTTMPAMRDIIEYLEDEGLRDQVKVIIGGAPVSREYAETIGADGYAPDAGSAVELCKKIMSDKQA</sequence>
<dbReference type="Pfam" id="PF02310">
    <property type="entry name" value="B12-binding"/>
    <property type="match status" value="1"/>
</dbReference>
<dbReference type="PROSITE" id="PS51332">
    <property type="entry name" value="B12_BINDING"/>
    <property type="match status" value="1"/>
</dbReference>
<evidence type="ECO:0000313" key="6">
    <source>
        <dbReference type="EMBL" id="OLN27266.1"/>
    </source>
</evidence>
<gene>
    <name evidence="6" type="ORF">DSOL_4616</name>
</gene>
<dbReference type="Pfam" id="PF02607">
    <property type="entry name" value="B12-binding_2"/>
    <property type="match status" value="1"/>
</dbReference>
<comment type="caution">
    <text evidence="6">The sequence shown here is derived from an EMBL/GenBank/DDBJ whole genome shotgun (WGS) entry which is preliminary data.</text>
</comment>
<dbReference type="FunFam" id="3.40.50.280:FF:000003">
    <property type="entry name" value="Dimethylamine methyltransferase corrinoid protein"/>
    <property type="match status" value="1"/>
</dbReference>
<dbReference type="Proteomes" id="UP000186102">
    <property type="component" value="Unassembled WGS sequence"/>
</dbReference>
<dbReference type="Gene3D" id="3.40.50.280">
    <property type="entry name" value="Cobalamin-binding domain"/>
    <property type="match status" value="1"/>
</dbReference>
<feature type="domain" description="B12-binding N-terminal" evidence="5">
    <location>
        <begin position="1"/>
        <end position="88"/>
    </location>
</feature>
<dbReference type="GO" id="GO:0008705">
    <property type="term" value="F:methionine synthase activity"/>
    <property type="evidence" value="ECO:0007669"/>
    <property type="project" value="TreeGrafter"/>
</dbReference>
<protein>
    <submittedName>
        <fullName evidence="6">5-methyltetrahydrofolate--homocysteine methyltransferase</fullName>
    </submittedName>
</protein>
<dbReference type="GO" id="GO:0050667">
    <property type="term" value="P:homocysteine metabolic process"/>
    <property type="evidence" value="ECO:0007669"/>
    <property type="project" value="TreeGrafter"/>
</dbReference>
<organism evidence="6 7">
    <name type="scientific">Desulfosporosinus metallidurans</name>
    <dbReference type="NCBI Taxonomy" id="1888891"/>
    <lineage>
        <taxon>Bacteria</taxon>
        <taxon>Bacillati</taxon>
        <taxon>Bacillota</taxon>
        <taxon>Clostridia</taxon>
        <taxon>Eubacteriales</taxon>
        <taxon>Desulfitobacteriaceae</taxon>
        <taxon>Desulfosporosinus</taxon>
    </lineage>
</organism>
<accession>A0A1Q8QIX3</accession>
<dbReference type="EMBL" id="MLBF01000060">
    <property type="protein sequence ID" value="OLN27266.1"/>
    <property type="molecule type" value="Genomic_DNA"/>
</dbReference>
<dbReference type="GO" id="GO:0005829">
    <property type="term" value="C:cytosol"/>
    <property type="evidence" value="ECO:0007669"/>
    <property type="project" value="TreeGrafter"/>
</dbReference>
<feature type="domain" description="B12-binding" evidence="4">
    <location>
        <begin position="88"/>
        <end position="214"/>
    </location>
</feature>
<dbReference type="GO" id="GO:0032259">
    <property type="term" value="P:methylation"/>
    <property type="evidence" value="ECO:0007669"/>
    <property type="project" value="UniProtKB-KW"/>
</dbReference>
<dbReference type="InterPro" id="IPR003759">
    <property type="entry name" value="Cbl-bd_cap"/>
</dbReference>